<reference evidence="3" key="1">
    <citation type="submission" date="2020-12" db="EMBL/GenBank/DDBJ databases">
        <title>Vagococcus allomyrinae sp. nov. and Enterococcus lavae sp. nov., isolated from the larvae of Allomyrina dichotoma.</title>
        <authorList>
            <person name="Lee S.D."/>
        </authorList>
    </citation>
    <scope>NUCLEOTIDE SEQUENCE</scope>
    <source>
        <strain evidence="3">BWB3-3</strain>
    </source>
</reference>
<dbReference type="NCBIfam" id="NF004760">
    <property type="entry name" value="PRK06091.1"/>
    <property type="match status" value="1"/>
</dbReference>
<dbReference type="Gene3D" id="3.40.50.261">
    <property type="entry name" value="Succinyl-CoA synthetase domains"/>
    <property type="match status" value="2"/>
</dbReference>
<dbReference type="GO" id="GO:0005829">
    <property type="term" value="C:cytosol"/>
    <property type="evidence" value="ECO:0007669"/>
    <property type="project" value="TreeGrafter"/>
</dbReference>
<accession>A0A940P4B8</accession>
<dbReference type="PANTHER" id="PTHR11117:SF24">
    <property type="entry name" value="PROTEIN FDRA"/>
    <property type="match status" value="1"/>
</dbReference>
<dbReference type="GO" id="GO:0004775">
    <property type="term" value="F:succinate-CoA ligase (ADP-forming) activity"/>
    <property type="evidence" value="ECO:0007669"/>
    <property type="project" value="TreeGrafter"/>
</dbReference>
<name>A0A940P4B8_9ENTE</name>
<dbReference type="RefSeq" id="WP_209526197.1">
    <property type="nucleotide sequence ID" value="NZ_JAEEGA010000004.1"/>
</dbReference>
<proteinExistence type="predicted"/>
<evidence type="ECO:0000313" key="4">
    <source>
        <dbReference type="Proteomes" id="UP000674938"/>
    </source>
</evidence>
<evidence type="ECO:0000259" key="2">
    <source>
        <dbReference type="Pfam" id="PF02629"/>
    </source>
</evidence>
<dbReference type="InterPro" id="IPR016102">
    <property type="entry name" value="Succinyl-CoA_synth-like"/>
</dbReference>
<dbReference type="Gene3D" id="3.40.50.720">
    <property type="entry name" value="NAD(P)-binding Rossmann-like Domain"/>
    <property type="match status" value="1"/>
</dbReference>
<dbReference type="GO" id="GO:0004776">
    <property type="term" value="F:succinate-CoA ligase (GDP-forming) activity"/>
    <property type="evidence" value="ECO:0007669"/>
    <property type="project" value="TreeGrafter"/>
</dbReference>
<feature type="domain" description="ATP-citrate synthase/succinyl-CoA ligase C-terminal" evidence="1">
    <location>
        <begin position="337"/>
        <end position="490"/>
    </location>
</feature>
<dbReference type="EMBL" id="JAEEGA010000004">
    <property type="protein sequence ID" value="MBP1040790.1"/>
    <property type="molecule type" value="Genomic_DNA"/>
</dbReference>
<dbReference type="PANTHER" id="PTHR11117">
    <property type="entry name" value="SUCCINYL-COA LIGASE SUBUNIT ALPHA"/>
    <property type="match status" value="1"/>
</dbReference>
<dbReference type="InterPro" id="IPR005811">
    <property type="entry name" value="SUCC_ACL_C"/>
</dbReference>
<dbReference type="SUPFAM" id="SSF52210">
    <property type="entry name" value="Succinyl-CoA synthetase domains"/>
    <property type="match status" value="2"/>
</dbReference>
<dbReference type="GO" id="GO:0006099">
    <property type="term" value="P:tricarboxylic acid cycle"/>
    <property type="evidence" value="ECO:0007669"/>
    <property type="project" value="TreeGrafter"/>
</dbReference>
<evidence type="ECO:0000259" key="1">
    <source>
        <dbReference type="Pfam" id="PF00549"/>
    </source>
</evidence>
<dbReference type="Proteomes" id="UP000674938">
    <property type="component" value="Unassembled WGS sequence"/>
</dbReference>
<keyword evidence="4" id="KW-1185">Reference proteome</keyword>
<feature type="domain" description="CoA-binding" evidence="2">
    <location>
        <begin position="190"/>
        <end position="282"/>
    </location>
</feature>
<dbReference type="AlphaFoldDB" id="A0A940P4B8"/>
<gene>
    <name evidence="3" type="primary">fdrA</name>
    <name evidence="3" type="ORF">I6N95_07220</name>
</gene>
<protein>
    <submittedName>
        <fullName evidence="3">Acyl-CoA synthetase FdrA</fullName>
    </submittedName>
</protein>
<evidence type="ECO:0000313" key="3">
    <source>
        <dbReference type="EMBL" id="MBP1040790.1"/>
    </source>
</evidence>
<dbReference type="Pfam" id="PF00549">
    <property type="entry name" value="Ligase_CoA"/>
    <property type="match status" value="1"/>
</dbReference>
<dbReference type="GO" id="GO:0009361">
    <property type="term" value="C:succinate-CoA ligase complex (ADP-forming)"/>
    <property type="evidence" value="ECO:0007669"/>
    <property type="project" value="TreeGrafter"/>
</dbReference>
<dbReference type="Pfam" id="PF02629">
    <property type="entry name" value="CoA_binding"/>
    <property type="match status" value="1"/>
</dbReference>
<sequence length="585" mass="62892">MLQTIIMKNSYQDSVVLMLLTSKLSQLASVKRVSIMMGTPANKDILVSGGFDTPEMGAATANDMLVMLEVMSQEDTQEILDLIDSELNSQKESTGDIKETINTWDKALKALPDANVALISIPGVYAALEIEKALDHNLHAFVFSDNVAIEDEARLKQKAHDKGLLVMGPDCGTGVIHSLPLAFTNNIRPGTIGVVGASGTGIQEVTTLIHRYGQGVTNAIGTGGRDLSTEVGAVSMIDSIIALNESADTDVIVVISKPPAKEVATMVLDVLRKLSKPVVTLFLGSNPRSHEENLYHAYTLEEAAQLATKISLNQTVEYTPAAAKEVGRGTADGIKGLYSGGTLAYEAAFLLQDALKLPETSHAEGFIMQNGPHEIMDLGDDVYTNGRPHPMIDPDVRVTELNKVLEQPEIGVVMLDVVLGYGAHDDMATALAKPIQAVKTKLQEQNRHVIFVGVIVGTDADKQGYESQIEILEEAGVVVCQNNVQMIRTALAATGHSLTFAEKNITEKISSPLTHLPRASEKVTTLLGIKPKVINIGLQSFTESITDNGGEVAHFDWRPSAGGDVALQKTLYFLNNFQFASKGEN</sequence>
<organism evidence="3 4">
    <name type="scientific">Vagococcus allomyrinae</name>
    <dbReference type="NCBI Taxonomy" id="2794353"/>
    <lineage>
        <taxon>Bacteria</taxon>
        <taxon>Bacillati</taxon>
        <taxon>Bacillota</taxon>
        <taxon>Bacilli</taxon>
        <taxon>Lactobacillales</taxon>
        <taxon>Enterococcaceae</taxon>
        <taxon>Vagococcus</taxon>
    </lineage>
</organism>
<comment type="caution">
    <text evidence="3">The sequence shown here is derived from an EMBL/GenBank/DDBJ whole genome shotgun (WGS) entry which is preliminary data.</text>
</comment>
<dbReference type="InterPro" id="IPR003781">
    <property type="entry name" value="CoA-bd"/>
</dbReference>